<dbReference type="SUPFAM" id="SSF46942">
    <property type="entry name" value="Elongation factor TFIIS domain 2"/>
    <property type="match status" value="1"/>
</dbReference>
<dbReference type="Gene3D" id="1.10.472.30">
    <property type="entry name" value="Transcription elongation factor S-II, central domain"/>
    <property type="match status" value="1"/>
</dbReference>
<feature type="compositionally biased region" description="Basic and acidic residues" evidence="1">
    <location>
        <begin position="611"/>
        <end position="629"/>
    </location>
</feature>
<sequence>MKEDASTGRRKLAEAEETDGVGTDIMSPKVAEKDGVKQDSGVSDEEPVEVKCIGEVIKRSSKGRAERKHYEAFELENTHYCLEDSVLVAPAESGQKPYVAIIKEIKQSKDGNVAITGQWFYRPEEAEKKGGGSWASADSRELFYSFHRDEVPAESVMHKCVVHFIPPHKQPPVRTKHPGFIVQRVYDTVEKKLWKLTDKDYEDSKQREIDLLVQKTQEKLGELPNIDGEEAARLIDLEEAERTRRQSRRRTVPQLNISRDEVGDFSVKNTGDAQTKPEQPQSGKIDTPSSCRTPGAGFPSDTAELLRARNVLTGQTARDRWLEKITSTLKSVFDASEQSEASKKAPSTTPAADTPVEKTDATESTANEGEQQLKKEMVEGNIVWPESAIQAATALEKFAYEFHESDQHKYNLKMRQLDFNLKKSPCLVRRLLNKELDPGTVFHMSPVELKEGFTAAEKKAREPAELQALQMTDARCGRCGEREVGVSDIIHVTYGDRYQLECLKCGHSWYGSRDSVSSLTTGPTDIAKASPTVGLAPWATSKFEEVEKELISPKGGDAEKVPGGHESLSTLFTPEPRKEADEARVHPSHYRDVENTLHEHITLPSPVVSHEQSKSAEESEAKAGSETADRANPVATEDEPVKSTGDGANPEGTEAESIKSTGEPVLVDSAVGSGEVSRTSATTA</sequence>
<feature type="domain" description="TFIIS central" evidence="3">
    <location>
        <begin position="317"/>
        <end position="477"/>
    </location>
</feature>
<keyword evidence="5" id="KW-1185">Reference proteome</keyword>
<dbReference type="PANTHER" id="PTHR46871">
    <property type="entry name" value="BROMO-ADJACENT HOMOLOGY (BAH) DOMAIN-CONTAINING PROTEIN"/>
    <property type="match status" value="1"/>
</dbReference>
<dbReference type="InterPro" id="IPR043151">
    <property type="entry name" value="BAH_sf"/>
</dbReference>
<dbReference type="PROSITE" id="PS51321">
    <property type="entry name" value="TFIIS_CENTRAL"/>
    <property type="match status" value="1"/>
</dbReference>
<comment type="caution">
    <text evidence="4">The sequence shown here is derived from an EMBL/GenBank/DDBJ whole genome shotgun (WGS) entry which is preliminary data.</text>
</comment>
<dbReference type="InterPro" id="IPR003618">
    <property type="entry name" value="TFIIS_cen_dom"/>
</dbReference>
<dbReference type="Proteomes" id="UP001633002">
    <property type="component" value="Unassembled WGS sequence"/>
</dbReference>
<feature type="compositionally biased region" description="Basic and acidic residues" evidence="1">
    <location>
        <begin position="575"/>
        <end position="587"/>
    </location>
</feature>
<accession>A0ABD3GV06</accession>
<protein>
    <submittedName>
        <fullName evidence="4">Uncharacterized protein</fullName>
    </submittedName>
</protein>
<feature type="region of interest" description="Disordered" evidence="1">
    <location>
        <begin position="603"/>
        <end position="684"/>
    </location>
</feature>
<dbReference type="PROSITE" id="PS51038">
    <property type="entry name" value="BAH"/>
    <property type="match status" value="1"/>
</dbReference>
<evidence type="ECO:0000259" key="2">
    <source>
        <dbReference type="PROSITE" id="PS51038"/>
    </source>
</evidence>
<feature type="region of interest" description="Disordered" evidence="1">
    <location>
        <begin position="554"/>
        <end position="587"/>
    </location>
</feature>
<feature type="region of interest" description="Disordered" evidence="1">
    <location>
        <begin position="1"/>
        <end position="45"/>
    </location>
</feature>
<dbReference type="InterPro" id="IPR001025">
    <property type="entry name" value="BAH_dom"/>
</dbReference>
<feature type="compositionally biased region" description="Basic and acidic residues" evidence="1">
    <location>
        <begin position="554"/>
        <end position="563"/>
    </location>
</feature>
<dbReference type="Pfam" id="PF07500">
    <property type="entry name" value="TFIIS_M"/>
    <property type="match status" value="1"/>
</dbReference>
<feature type="domain" description="BAH" evidence="2">
    <location>
        <begin position="78"/>
        <end position="197"/>
    </location>
</feature>
<dbReference type="Pfam" id="PF01426">
    <property type="entry name" value="BAH"/>
    <property type="match status" value="1"/>
</dbReference>
<feature type="compositionally biased region" description="Polar residues" evidence="1">
    <location>
        <begin position="267"/>
        <end position="292"/>
    </location>
</feature>
<dbReference type="EMBL" id="JBJQOH010000006">
    <property type="protein sequence ID" value="KAL3682396.1"/>
    <property type="molecule type" value="Genomic_DNA"/>
</dbReference>
<feature type="region of interest" description="Disordered" evidence="1">
    <location>
        <begin position="334"/>
        <end position="372"/>
    </location>
</feature>
<feature type="region of interest" description="Disordered" evidence="1">
    <location>
        <begin position="241"/>
        <end position="301"/>
    </location>
</feature>
<gene>
    <name evidence="4" type="ORF">R1sor_000418</name>
</gene>
<feature type="compositionally biased region" description="Basic and acidic residues" evidence="1">
    <location>
        <begin position="1"/>
        <end position="14"/>
    </location>
</feature>
<dbReference type="SMART" id="SM00439">
    <property type="entry name" value="BAH"/>
    <property type="match status" value="1"/>
</dbReference>
<evidence type="ECO:0000256" key="1">
    <source>
        <dbReference type="SAM" id="MobiDB-lite"/>
    </source>
</evidence>
<reference evidence="4 5" key="1">
    <citation type="submission" date="2024-09" db="EMBL/GenBank/DDBJ databases">
        <title>Chromosome-scale assembly of Riccia sorocarpa.</title>
        <authorList>
            <person name="Paukszto L."/>
        </authorList>
    </citation>
    <scope>NUCLEOTIDE SEQUENCE [LARGE SCALE GENOMIC DNA]</scope>
    <source>
        <strain evidence="4">LP-2024</strain>
        <tissue evidence="4">Aerial parts of the thallus</tissue>
    </source>
</reference>
<dbReference type="Gene3D" id="2.30.30.490">
    <property type="match status" value="1"/>
</dbReference>
<dbReference type="InterPro" id="IPR036575">
    <property type="entry name" value="TFIIS_cen_dom_sf"/>
</dbReference>
<proteinExistence type="predicted"/>
<evidence type="ECO:0000313" key="5">
    <source>
        <dbReference type="Proteomes" id="UP001633002"/>
    </source>
</evidence>
<evidence type="ECO:0000313" key="4">
    <source>
        <dbReference type="EMBL" id="KAL3682396.1"/>
    </source>
</evidence>
<evidence type="ECO:0000259" key="3">
    <source>
        <dbReference type="PROSITE" id="PS51321"/>
    </source>
</evidence>
<dbReference type="AlphaFoldDB" id="A0ABD3GV06"/>
<dbReference type="PANTHER" id="PTHR46871:SF1">
    <property type="entry name" value="BROMO-ADJACENT HOMOLOGY (BAH) DOMAIN-CONTAINING PROTEIN"/>
    <property type="match status" value="1"/>
</dbReference>
<name>A0ABD3GV06_9MARC</name>
<organism evidence="4 5">
    <name type="scientific">Riccia sorocarpa</name>
    <dbReference type="NCBI Taxonomy" id="122646"/>
    <lineage>
        <taxon>Eukaryota</taxon>
        <taxon>Viridiplantae</taxon>
        <taxon>Streptophyta</taxon>
        <taxon>Embryophyta</taxon>
        <taxon>Marchantiophyta</taxon>
        <taxon>Marchantiopsida</taxon>
        <taxon>Marchantiidae</taxon>
        <taxon>Marchantiales</taxon>
        <taxon>Ricciaceae</taxon>
        <taxon>Riccia</taxon>
    </lineage>
</organism>